<accession>A0AAJ1JF34</accession>
<evidence type="ECO:0000313" key="2">
    <source>
        <dbReference type="Proteomes" id="UP001163056"/>
    </source>
</evidence>
<dbReference type="InterPro" id="IPR052947">
    <property type="entry name" value="T6SS_Hcp1_domain"/>
</dbReference>
<dbReference type="EMBL" id="JAREJI010000004">
    <property type="protein sequence ID" value="MDE8769493.1"/>
    <property type="molecule type" value="Genomic_DNA"/>
</dbReference>
<dbReference type="NCBIfam" id="TIGR03344">
    <property type="entry name" value="VI_effect_Hcp1"/>
    <property type="match status" value="1"/>
</dbReference>
<comment type="caution">
    <text evidence="1">The sequence shown here is derived from an EMBL/GenBank/DDBJ whole genome shotgun (WGS) entry which is preliminary data.</text>
</comment>
<dbReference type="InterPro" id="IPR008514">
    <property type="entry name" value="T6SS_Hcp"/>
</dbReference>
<dbReference type="PANTHER" id="PTHR34319:SF7">
    <property type="entry name" value="HNH ENDONUCLEASE DOMAIN-CONTAINING PROTEIN"/>
    <property type="match status" value="1"/>
</dbReference>
<dbReference type="InterPro" id="IPR036624">
    <property type="entry name" value="Hcp1-lik_sf"/>
</dbReference>
<protein>
    <submittedName>
        <fullName evidence="1">Hcp family type VI secretion system effector</fullName>
    </submittedName>
</protein>
<dbReference type="PANTHER" id="PTHR34319">
    <property type="entry name" value="MAJOR EXPORTED PROTEIN"/>
    <property type="match status" value="1"/>
</dbReference>
<dbReference type="Gene3D" id="2.30.110.20">
    <property type="entry name" value="Hcp1-like"/>
    <property type="match status" value="1"/>
</dbReference>
<reference evidence="1 2" key="1">
    <citation type="submission" date="2023-03" db="EMBL/GenBank/DDBJ databases">
        <title>WGS of NDM-producing Providencia thailandensis from Ukrainian patients.</title>
        <authorList>
            <person name="Zabicka D."/>
            <person name="Izdebski R."/>
            <person name="Urbanowicz P."/>
            <person name="Biedrzycka M."/>
            <person name="Guzek A."/>
            <person name="Gniadkowski M."/>
        </authorList>
    </citation>
    <scope>NUCLEOTIDE SEQUENCE [LARGE SCALE GENOMIC DNA]</scope>
    <source>
        <strain evidence="1 2">8015-22</strain>
    </source>
</reference>
<dbReference type="Proteomes" id="UP001163056">
    <property type="component" value="Unassembled WGS sequence"/>
</dbReference>
<dbReference type="AlphaFoldDB" id="A0AAJ1JF34"/>
<gene>
    <name evidence="1" type="ORF">PZS58_08115</name>
</gene>
<sequence>MANLIYLTMEGNKQGLISRGCSSIDSIGNKSQVGKEDQIFILEFKNSITRHQNVNHLPIDFIKLIDKSSPLILSAISNNEVLKLIFDFYRTSQDGKQEKYYSILIQGAQIVYFSTRYPHSLTHNMSQPEELISVNYSDITCTHHMAGTSGYSIKENNIF</sequence>
<dbReference type="SUPFAM" id="SSF141452">
    <property type="entry name" value="Hcp1-like"/>
    <property type="match status" value="1"/>
</dbReference>
<dbReference type="Pfam" id="PF05638">
    <property type="entry name" value="T6SS_HCP"/>
    <property type="match status" value="1"/>
</dbReference>
<dbReference type="RefSeq" id="WP_088498734.1">
    <property type="nucleotide sequence ID" value="NZ_CP181870.1"/>
</dbReference>
<name>A0AAJ1JF34_PROST</name>
<proteinExistence type="predicted"/>
<evidence type="ECO:0000313" key="1">
    <source>
        <dbReference type="EMBL" id="MDE8769493.1"/>
    </source>
</evidence>
<organism evidence="1 2">
    <name type="scientific">Providencia stuartii</name>
    <dbReference type="NCBI Taxonomy" id="588"/>
    <lineage>
        <taxon>Bacteria</taxon>
        <taxon>Pseudomonadati</taxon>
        <taxon>Pseudomonadota</taxon>
        <taxon>Gammaproteobacteria</taxon>
        <taxon>Enterobacterales</taxon>
        <taxon>Morganellaceae</taxon>
        <taxon>Providencia</taxon>
    </lineage>
</organism>